<geneLocation type="plasmid" evidence="1 2">
    <name>unnamed2</name>
</geneLocation>
<dbReference type="PIRSF" id="PIRSF030140">
    <property type="entry name" value="UCP030140"/>
    <property type="match status" value="1"/>
</dbReference>
<dbReference type="SUPFAM" id="SSF101386">
    <property type="entry name" value="all-alpha NTP pyrophosphatases"/>
    <property type="match status" value="1"/>
</dbReference>
<protein>
    <submittedName>
        <fullName evidence="1">dUTP diphosphatase</fullName>
    </submittedName>
</protein>
<dbReference type="RefSeq" id="WP_226540831.1">
    <property type="nucleotide sequence ID" value="NZ_CP129015.1"/>
</dbReference>
<organism evidence="1 2">
    <name type="scientific">Bacillus carboniphilus</name>
    <dbReference type="NCBI Taxonomy" id="86663"/>
    <lineage>
        <taxon>Bacteria</taxon>
        <taxon>Bacillati</taxon>
        <taxon>Bacillota</taxon>
        <taxon>Bacilli</taxon>
        <taxon>Bacillales</taxon>
        <taxon>Bacillaceae</taxon>
        <taxon>Bacillus</taxon>
    </lineage>
</organism>
<dbReference type="InterPro" id="IPR016947">
    <property type="entry name" value="UCP030140"/>
</dbReference>
<keyword evidence="2" id="KW-1185">Reference proteome</keyword>
<dbReference type="InterPro" id="IPR014871">
    <property type="entry name" value="dUTPase/dCTP_pyrophosphatase"/>
</dbReference>
<dbReference type="Gene3D" id="1.10.4010.10">
    <property type="entry name" value="Type II deoxyuridine triphosphatase"/>
    <property type="match status" value="1"/>
</dbReference>
<proteinExistence type="predicted"/>
<evidence type="ECO:0000313" key="1">
    <source>
        <dbReference type="EMBL" id="WLR44462.1"/>
    </source>
</evidence>
<dbReference type="Proteomes" id="UP001197974">
    <property type="component" value="Plasmid unnamed2"/>
</dbReference>
<gene>
    <name evidence="1" type="ORF">LC087_19365</name>
</gene>
<dbReference type="CDD" id="cd11527">
    <property type="entry name" value="NTP-PPase_dUTPase"/>
    <property type="match status" value="1"/>
</dbReference>
<evidence type="ECO:0000313" key="2">
    <source>
        <dbReference type="Proteomes" id="UP001197974"/>
    </source>
</evidence>
<sequence length="164" mass="19418">MNVKELFEMQRELEQHIMEKHPELKDENNLYWKVLALQVELGELANEWRGFKKWSSNQKPNREKLLEEYVDCLHCVISIGIDLGHNDFNDDVKYPTVISRKFDYSIEFNSVFNASARIQYTGDYDYLTMPFIALGALLGFEWDEIEQAYKAKNEVNHARQEANY</sequence>
<name>A0ABY9K0U6_9BACI</name>
<reference evidence="1 2" key="1">
    <citation type="submission" date="2023-06" db="EMBL/GenBank/DDBJ databases">
        <title>Five Gram-positive bacteria isolated from mangrove sediments in Shenzhen, Guangdong, China.</title>
        <authorList>
            <person name="Yu S."/>
            <person name="Zheng W."/>
            <person name="Huang Y."/>
        </authorList>
    </citation>
    <scope>NUCLEOTIDE SEQUENCE [LARGE SCALE GENOMIC DNA]</scope>
    <source>
        <strain evidence="1 2">SaN35-3</strain>
        <plasmid evidence="1 2">unnamed2</plasmid>
    </source>
</reference>
<accession>A0ABY9K0U6</accession>
<dbReference type="EMBL" id="CP129015">
    <property type="protein sequence ID" value="WLR44462.1"/>
    <property type="molecule type" value="Genomic_DNA"/>
</dbReference>
<keyword evidence="1" id="KW-0614">Plasmid</keyword>
<dbReference type="Pfam" id="PF08761">
    <property type="entry name" value="dUTPase_2"/>
    <property type="match status" value="1"/>
</dbReference>